<feature type="domain" description="DEK-C" evidence="2">
    <location>
        <begin position="1"/>
        <end position="56"/>
    </location>
</feature>
<evidence type="ECO:0000259" key="2">
    <source>
        <dbReference type="PROSITE" id="PS51998"/>
    </source>
</evidence>
<evidence type="ECO:0000313" key="3">
    <source>
        <dbReference type="EMBL" id="KAG0013049.1"/>
    </source>
</evidence>
<dbReference type="PANTHER" id="PTHR13844">
    <property type="entry name" value="SWI/SNF-RELATED MATRIX-ASSOCIATED ACTIN-DEPENDENT REGULATOR OF CHROMATIN SUBFAMILY D"/>
    <property type="match status" value="1"/>
</dbReference>
<feature type="compositionally biased region" description="Pro residues" evidence="1">
    <location>
        <begin position="108"/>
        <end position="123"/>
    </location>
</feature>
<feature type="region of interest" description="Disordered" evidence="1">
    <location>
        <begin position="67"/>
        <end position="207"/>
    </location>
</feature>
<protein>
    <recommendedName>
        <fullName evidence="2">DEK-C domain-containing protein</fullName>
    </recommendedName>
</protein>
<reference evidence="3" key="1">
    <citation type="journal article" date="2020" name="Fungal Divers.">
        <title>Resolving the Mortierellaceae phylogeny through synthesis of multi-gene phylogenetics and phylogenomics.</title>
        <authorList>
            <person name="Vandepol N."/>
            <person name="Liber J."/>
            <person name="Desiro A."/>
            <person name="Na H."/>
            <person name="Kennedy M."/>
            <person name="Barry K."/>
            <person name="Grigoriev I.V."/>
            <person name="Miller A.N."/>
            <person name="O'Donnell K."/>
            <person name="Stajich J.E."/>
            <person name="Bonito G."/>
        </authorList>
    </citation>
    <scope>NUCLEOTIDE SEQUENCE</scope>
    <source>
        <strain evidence="3">NRRL 2769</strain>
    </source>
</reference>
<evidence type="ECO:0000256" key="1">
    <source>
        <dbReference type="SAM" id="MobiDB-lite"/>
    </source>
</evidence>
<dbReference type="Proteomes" id="UP000703661">
    <property type="component" value="Unassembled WGS sequence"/>
</dbReference>
<name>A0A9P6MTS6_9FUNG</name>
<dbReference type="InterPro" id="IPR014876">
    <property type="entry name" value="DEK_C"/>
</dbReference>
<comment type="caution">
    <text evidence="3">The sequence shown here is derived from an EMBL/GenBank/DDBJ whole genome shotgun (WGS) entry which is preliminary data.</text>
</comment>
<dbReference type="EMBL" id="JAAAID010000898">
    <property type="protein sequence ID" value="KAG0013049.1"/>
    <property type="molecule type" value="Genomic_DNA"/>
</dbReference>
<dbReference type="AlphaFoldDB" id="A0A9P6MTS6"/>
<dbReference type="InterPro" id="IPR036885">
    <property type="entry name" value="SWIB_MDM2_dom_sf"/>
</dbReference>
<dbReference type="CDD" id="cd10567">
    <property type="entry name" value="SWIB-MDM2_like"/>
    <property type="match status" value="1"/>
</dbReference>
<dbReference type="Pfam" id="PF08766">
    <property type="entry name" value="DEK_C"/>
    <property type="match status" value="1"/>
</dbReference>
<feature type="compositionally biased region" description="Basic and acidic residues" evidence="1">
    <location>
        <begin position="179"/>
        <end position="188"/>
    </location>
</feature>
<dbReference type="InterPro" id="IPR003121">
    <property type="entry name" value="SWIB_MDM2_domain"/>
</dbReference>
<gene>
    <name evidence="3" type="ORF">BGZ80_011315</name>
</gene>
<dbReference type="SUPFAM" id="SSF47592">
    <property type="entry name" value="SWIB/MDM2 domain"/>
    <property type="match status" value="1"/>
</dbReference>
<proteinExistence type="predicted"/>
<accession>A0A9P6MTS6</accession>
<keyword evidence="4" id="KW-1185">Reference proteome</keyword>
<feature type="compositionally biased region" description="Acidic residues" evidence="1">
    <location>
        <begin position="131"/>
        <end position="141"/>
    </location>
</feature>
<dbReference type="PROSITE" id="PS51998">
    <property type="entry name" value="DEK_C"/>
    <property type="match status" value="1"/>
</dbReference>
<sequence>MANVEMYRAKVEELIREADITTVSARNIRKKIETHTNTSLDNVKREFDVLVMEIYEKITDEIERAALNGNPTPAPKGDQQLQQQQQQPPVQQSQAAPQGFKFALPPTSFVPPPPPPKPKPKSAPIPAKEVSDDDDDDDDSEGSYSSVEEGSNRNKKAKTSSTSSSKKSSSKPKAKSKSSKKDKDEDKPKKKRKQPVNEDGTPKLNNFNRPMIISDTLYNIIGHYGTVGPSGKVEMSRPEVVKHMWAYIKENNLQSEKVHVKKEKRLYLAFRDLLLL</sequence>
<dbReference type="Pfam" id="PF02201">
    <property type="entry name" value="SWIB"/>
    <property type="match status" value="1"/>
</dbReference>
<dbReference type="Gene3D" id="1.10.245.10">
    <property type="entry name" value="SWIB/MDM2 domain"/>
    <property type="match status" value="1"/>
</dbReference>
<feature type="compositionally biased region" description="Basic residues" evidence="1">
    <location>
        <begin position="168"/>
        <end position="178"/>
    </location>
</feature>
<organism evidence="3 4">
    <name type="scientific">Entomortierella chlamydospora</name>
    <dbReference type="NCBI Taxonomy" id="101097"/>
    <lineage>
        <taxon>Eukaryota</taxon>
        <taxon>Fungi</taxon>
        <taxon>Fungi incertae sedis</taxon>
        <taxon>Mucoromycota</taxon>
        <taxon>Mortierellomycotina</taxon>
        <taxon>Mortierellomycetes</taxon>
        <taxon>Mortierellales</taxon>
        <taxon>Mortierellaceae</taxon>
        <taxon>Entomortierella</taxon>
    </lineage>
</organism>
<dbReference type="SUPFAM" id="SSF109715">
    <property type="entry name" value="DEK C-terminal domain"/>
    <property type="match status" value="1"/>
</dbReference>
<evidence type="ECO:0000313" key="4">
    <source>
        <dbReference type="Proteomes" id="UP000703661"/>
    </source>
</evidence>
<dbReference type="SUPFAM" id="SSF81995">
    <property type="entry name" value="beta-sandwich domain of Sec23/24"/>
    <property type="match status" value="1"/>
</dbReference>
<feature type="compositionally biased region" description="Low complexity" evidence="1">
    <location>
        <begin position="75"/>
        <end position="98"/>
    </location>
</feature>